<dbReference type="EMBL" id="UYRT01078037">
    <property type="protein sequence ID" value="VDN17613.1"/>
    <property type="molecule type" value="Genomic_DNA"/>
</dbReference>
<dbReference type="AlphaFoldDB" id="A0A183DPC0"/>
<protein>
    <submittedName>
        <fullName evidence="3">TetR family transcriptional regulator</fullName>
    </submittedName>
</protein>
<dbReference type="Proteomes" id="UP000271098">
    <property type="component" value="Unassembled WGS sequence"/>
</dbReference>
<accession>A0A183DPC0</accession>
<evidence type="ECO:0000313" key="1">
    <source>
        <dbReference type="EMBL" id="VDN17613.1"/>
    </source>
</evidence>
<sequence length="38" mass="4034">MMLTTLVENTFLSAVCGEMTEDEAADRIADVLCAANIA</sequence>
<gene>
    <name evidence="1" type="ORF">GPUH_LOCUS10561</name>
</gene>
<keyword evidence="2" id="KW-1185">Reference proteome</keyword>
<proteinExistence type="predicted"/>
<organism evidence="3">
    <name type="scientific">Gongylonema pulchrum</name>
    <dbReference type="NCBI Taxonomy" id="637853"/>
    <lineage>
        <taxon>Eukaryota</taxon>
        <taxon>Metazoa</taxon>
        <taxon>Ecdysozoa</taxon>
        <taxon>Nematoda</taxon>
        <taxon>Chromadorea</taxon>
        <taxon>Rhabditida</taxon>
        <taxon>Spirurina</taxon>
        <taxon>Spiruromorpha</taxon>
        <taxon>Spiruroidea</taxon>
        <taxon>Gongylonematidae</taxon>
        <taxon>Gongylonema</taxon>
    </lineage>
</organism>
<dbReference type="WBParaSite" id="GPUH_0001057401-mRNA-1">
    <property type="protein sequence ID" value="GPUH_0001057401-mRNA-1"/>
    <property type="gene ID" value="GPUH_0001057401"/>
</dbReference>
<evidence type="ECO:0000313" key="2">
    <source>
        <dbReference type="Proteomes" id="UP000271098"/>
    </source>
</evidence>
<reference evidence="3" key="1">
    <citation type="submission" date="2016-06" db="UniProtKB">
        <authorList>
            <consortium name="WormBaseParasite"/>
        </authorList>
    </citation>
    <scope>IDENTIFICATION</scope>
</reference>
<evidence type="ECO:0000313" key="3">
    <source>
        <dbReference type="WBParaSite" id="GPUH_0001057401-mRNA-1"/>
    </source>
</evidence>
<reference evidence="1 2" key="2">
    <citation type="submission" date="2018-11" db="EMBL/GenBank/DDBJ databases">
        <authorList>
            <consortium name="Pathogen Informatics"/>
        </authorList>
    </citation>
    <scope>NUCLEOTIDE SEQUENCE [LARGE SCALE GENOMIC DNA]</scope>
</reference>
<name>A0A183DPC0_9BILA</name>